<dbReference type="Proteomes" id="UP000324585">
    <property type="component" value="Unassembled WGS sequence"/>
</dbReference>
<sequence length="111" mass="12416">MSCGPIPSVRLQSSPRPKLHQPVRTGLNREAAVRTGERRLGAKKTLLKDKVGNRKTRRDVKVAPLEHALEYQKARAGLAGDSVERRGSYRQAPNLKHNSAHGQPLKWNHNN</sequence>
<comment type="caution">
    <text evidence="2">The sequence shown here is derived from an EMBL/GenBank/DDBJ whole genome shotgun (WGS) entry which is preliminary data.</text>
</comment>
<feature type="region of interest" description="Disordered" evidence="1">
    <location>
        <begin position="73"/>
        <end position="111"/>
    </location>
</feature>
<evidence type="ECO:0000256" key="1">
    <source>
        <dbReference type="SAM" id="MobiDB-lite"/>
    </source>
</evidence>
<dbReference type="AlphaFoldDB" id="A0A5J4Z302"/>
<evidence type="ECO:0000313" key="2">
    <source>
        <dbReference type="EMBL" id="KAA8498251.1"/>
    </source>
</evidence>
<keyword evidence="3" id="KW-1185">Reference proteome</keyword>
<protein>
    <submittedName>
        <fullName evidence="2">Uncharacterized protein</fullName>
    </submittedName>
</protein>
<proteinExistence type="predicted"/>
<reference evidence="3" key="1">
    <citation type="journal article" date="2019" name="Nat. Commun.">
        <title>Expansion of phycobilisome linker gene families in mesophilic red algae.</title>
        <authorList>
            <person name="Lee J."/>
            <person name="Kim D."/>
            <person name="Bhattacharya D."/>
            <person name="Yoon H.S."/>
        </authorList>
    </citation>
    <scope>NUCLEOTIDE SEQUENCE [LARGE SCALE GENOMIC DNA]</scope>
    <source>
        <strain evidence="3">CCMP 1328</strain>
    </source>
</reference>
<gene>
    <name evidence="2" type="ORF">FVE85_5836</name>
</gene>
<name>A0A5J4Z302_PORPP</name>
<dbReference type="EMBL" id="VRMN01000001">
    <property type="protein sequence ID" value="KAA8498251.1"/>
    <property type="molecule type" value="Genomic_DNA"/>
</dbReference>
<organism evidence="2 3">
    <name type="scientific">Porphyridium purpureum</name>
    <name type="common">Red alga</name>
    <name type="synonym">Porphyridium cruentum</name>
    <dbReference type="NCBI Taxonomy" id="35688"/>
    <lineage>
        <taxon>Eukaryota</taxon>
        <taxon>Rhodophyta</taxon>
        <taxon>Bangiophyceae</taxon>
        <taxon>Porphyridiales</taxon>
        <taxon>Porphyridiaceae</taxon>
        <taxon>Porphyridium</taxon>
    </lineage>
</organism>
<evidence type="ECO:0000313" key="3">
    <source>
        <dbReference type="Proteomes" id="UP000324585"/>
    </source>
</evidence>
<feature type="region of interest" description="Disordered" evidence="1">
    <location>
        <begin position="1"/>
        <end position="24"/>
    </location>
</feature>
<accession>A0A5J4Z302</accession>